<dbReference type="EMBL" id="JARJLG010000017">
    <property type="protein sequence ID" value="KAJ7773688.1"/>
    <property type="molecule type" value="Genomic_DNA"/>
</dbReference>
<evidence type="ECO:0000313" key="2">
    <source>
        <dbReference type="EMBL" id="KAJ7773688.1"/>
    </source>
</evidence>
<protein>
    <submittedName>
        <fullName evidence="2">Uncharacterized protein</fullName>
    </submittedName>
</protein>
<keyword evidence="3" id="KW-1185">Reference proteome</keyword>
<dbReference type="SUPFAM" id="SSF52047">
    <property type="entry name" value="RNI-like"/>
    <property type="match status" value="1"/>
</dbReference>
<name>A0AAD7JZE6_9AGAR</name>
<evidence type="ECO:0000256" key="1">
    <source>
        <dbReference type="SAM" id="Coils"/>
    </source>
</evidence>
<reference evidence="2" key="1">
    <citation type="submission" date="2023-03" db="EMBL/GenBank/DDBJ databases">
        <title>Massive genome expansion in bonnet fungi (Mycena s.s.) driven by repeated elements and novel gene families across ecological guilds.</title>
        <authorList>
            <consortium name="Lawrence Berkeley National Laboratory"/>
            <person name="Harder C.B."/>
            <person name="Miyauchi S."/>
            <person name="Viragh M."/>
            <person name="Kuo A."/>
            <person name="Thoen E."/>
            <person name="Andreopoulos B."/>
            <person name="Lu D."/>
            <person name="Skrede I."/>
            <person name="Drula E."/>
            <person name="Henrissat B."/>
            <person name="Morin E."/>
            <person name="Kohler A."/>
            <person name="Barry K."/>
            <person name="LaButti K."/>
            <person name="Morin E."/>
            <person name="Salamov A."/>
            <person name="Lipzen A."/>
            <person name="Mereny Z."/>
            <person name="Hegedus B."/>
            <person name="Baldrian P."/>
            <person name="Stursova M."/>
            <person name="Weitz H."/>
            <person name="Taylor A."/>
            <person name="Grigoriev I.V."/>
            <person name="Nagy L.G."/>
            <person name="Martin F."/>
            <person name="Kauserud H."/>
        </authorList>
    </citation>
    <scope>NUCLEOTIDE SEQUENCE</scope>
    <source>
        <strain evidence="2">CBHHK188m</strain>
    </source>
</reference>
<accession>A0AAD7JZE6</accession>
<dbReference type="Proteomes" id="UP001215280">
    <property type="component" value="Unassembled WGS sequence"/>
</dbReference>
<feature type="coiled-coil region" evidence="1">
    <location>
        <begin position="260"/>
        <end position="287"/>
    </location>
</feature>
<proteinExistence type="predicted"/>
<dbReference type="AlphaFoldDB" id="A0AAD7JZE6"/>
<organism evidence="2 3">
    <name type="scientific">Mycena maculata</name>
    <dbReference type="NCBI Taxonomy" id="230809"/>
    <lineage>
        <taxon>Eukaryota</taxon>
        <taxon>Fungi</taxon>
        <taxon>Dikarya</taxon>
        <taxon>Basidiomycota</taxon>
        <taxon>Agaricomycotina</taxon>
        <taxon>Agaricomycetes</taxon>
        <taxon>Agaricomycetidae</taxon>
        <taxon>Agaricales</taxon>
        <taxon>Marasmiineae</taxon>
        <taxon>Mycenaceae</taxon>
        <taxon>Mycena</taxon>
    </lineage>
</organism>
<comment type="caution">
    <text evidence="2">The sequence shown here is derived from an EMBL/GenBank/DDBJ whole genome shotgun (WGS) entry which is preliminary data.</text>
</comment>
<keyword evidence="1" id="KW-0175">Coiled coil</keyword>
<gene>
    <name evidence="2" type="ORF">DFH07DRAFT_140294</name>
</gene>
<sequence>MSSEPTLPPELEHKIFETAALLHRARIPTFLRVCHRVHVWLEPLLYRVLDLHEPSLVEYILGILDSEQAESHSRPKRKPLISKILRWGNPMAEVAEGKRTTFLKTTVRHIVFSLTLMSPSHGAEPQWQRISRILSLNPTIFELVIKSCMVLMTRFPLPLQLRPTRVVLEFNRDYGDTVDLTEPLFSNVTHLTLLNTAVSRRNPETWAHWGPALPALPALTHLCVSDNIAMAIIPTVLSACPHLQALVALWWTQVLSKWSSEALRRDVARSRRRMEAFEQRLRTAEAAHCDVSQSQRRMEVFEQRVFTVPDARIVLMAAPFFEQWERSARSGRCNMWDRVDEFIAHKREGVIDSTRYILEERAPEVDAVGFIITRNRSEKMVD</sequence>
<evidence type="ECO:0000313" key="3">
    <source>
        <dbReference type="Proteomes" id="UP001215280"/>
    </source>
</evidence>